<proteinExistence type="predicted"/>
<dbReference type="Pfam" id="PF03176">
    <property type="entry name" value="MMPL"/>
    <property type="match status" value="2"/>
</dbReference>
<name>A0A1L8CR90_9PROT</name>
<dbReference type="EMBL" id="BDFD01000034">
    <property type="protein sequence ID" value="GAV21441.1"/>
    <property type="molecule type" value="Genomic_DNA"/>
</dbReference>
<evidence type="ECO:0000259" key="7">
    <source>
        <dbReference type="PROSITE" id="PS50156"/>
    </source>
</evidence>
<dbReference type="Proteomes" id="UP000231632">
    <property type="component" value="Unassembled WGS sequence"/>
</dbReference>
<keyword evidence="5 6" id="KW-0472">Membrane</keyword>
<keyword evidence="4 6" id="KW-1133">Transmembrane helix</keyword>
<feature type="transmembrane region" description="Helical" evidence="6">
    <location>
        <begin position="249"/>
        <end position="274"/>
    </location>
</feature>
<keyword evidence="3 6" id="KW-0812">Transmembrane</keyword>
<comment type="caution">
    <text evidence="8">The sequence shown here is derived from an EMBL/GenBank/DDBJ whole genome shotgun (WGS) entry which is preliminary data.</text>
</comment>
<comment type="subcellular location">
    <subcellularLocation>
        <location evidence="1">Cell membrane</location>
        <topology evidence="1">Multi-pass membrane protein</topology>
    </subcellularLocation>
</comment>
<evidence type="ECO:0000256" key="3">
    <source>
        <dbReference type="ARBA" id="ARBA00022692"/>
    </source>
</evidence>
<dbReference type="PROSITE" id="PS50156">
    <property type="entry name" value="SSD"/>
    <property type="match status" value="2"/>
</dbReference>
<dbReference type="PANTHER" id="PTHR33406:SF13">
    <property type="entry name" value="MEMBRANE PROTEIN YDFJ"/>
    <property type="match status" value="1"/>
</dbReference>
<evidence type="ECO:0000256" key="2">
    <source>
        <dbReference type="ARBA" id="ARBA00022475"/>
    </source>
</evidence>
<feature type="transmembrane region" description="Helical" evidence="6">
    <location>
        <begin position="723"/>
        <end position="742"/>
    </location>
</feature>
<dbReference type="Gene3D" id="1.20.1640.10">
    <property type="entry name" value="Multidrug efflux transporter AcrB transmembrane domain"/>
    <property type="match status" value="2"/>
</dbReference>
<keyword evidence="9" id="KW-1185">Reference proteome</keyword>
<evidence type="ECO:0000256" key="4">
    <source>
        <dbReference type="ARBA" id="ARBA00022989"/>
    </source>
</evidence>
<accession>A0A1L8CR90</accession>
<feature type="domain" description="SSD" evidence="7">
    <location>
        <begin position="252"/>
        <end position="376"/>
    </location>
</feature>
<gene>
    <name evidence="8" type="ORF">MMIC_P2430</name>
</gene>
<sequence>MMELFIKSVTNWPKLVIALVVLLTMGIASQMAKMQIETDTEAFIPPGHQATLDNTRMKEIFGTPDLLWIGVVREDGGIYQSDTLKVIQSISDKVRLLPGVVDQDVVSIATEDNIRGTADGMEVEPFMQEVPDDAAALLSLQQQIQGFDIFDGFIVAKNGAAAAILVELEPHTLLADRGLDKFKLYDAVQSIVDEVAQGRPEQFHVAGKPVLEATLGLYITEDLSVMMPLVFLVLSILLYFTYRSARGVFIPLAVVSFSVMGAMGIMAAVGVPMYPTTTMVPVTLMAIGVADAIHLLGKYYELVLLNPAIDRKSVVRDTMTEMWRPVVLTSITTAVGFLSFLTMEMVPLQMMGVFAAVGIIYAMFVSLTLVPALLVLMKVSAPKSLVEKVSQGHGLEGAGLVSRYLTLLGDWVGRHVTGTLFLTSALIFLSAWGASRVYVDDSYVSNFEQDSAIVEADRVVNKHFIGSYQFNVVLEAKDAEAFYSPELLQAVWSFQQEMEAKNTIVGGSISIVDYIRRMHQVMNENRPEMAKIPESSDLIAQYLLLYSFSGAPDDFAEVIDSEYRIANVRLFMTNGIYSKYHKIEADLHALAAQYFDPLGVQWSITGNGHISYVQTGMITNNLRFNIIATVLAIFLAAWIMMRSFVAGIFVMTPVLAAVILNFAFMGLTGTTIGWGSSMFTSIAICIGVDYAIHLIYKYRNEYNSLRDDKRALTRTLATTGKTILFNAVVVVAGFMVLIASVMPPNQEMGLLVSAAMFSSFVATLTVLPALILAAKPKFVFAGNKFETSKEQ</sequence>
<evidence type="ECO:0000256" key="6">
    <source>
        <dbReference type="SAM" id="Phobius"/>
    </source>
</evidence>
<feature type="transmembrane region" description="Helical" evidence="6">
    <location>
        <begin position="353"/>
        <end position="376"/>
    </location>
</feature>
<dbReference type="InterPro" id="IPR050545">
    <property type="entry name" value="Mycobact_MmpL"/>
</dbReference>
<protein>
    <recommendedName>
        <fullName evidence="7">SSD domain-containing protein</fullName>
    </recommendedName>
</protein>
<dbReference type="SUPFAM" id="SSF82866">
    <property type="entry name" value="Multidrug efflux transporter AcrB transmembrane domain"/>
    <property type="match status" value="2"/>
</dbReference>
<feature type="transmembrane region" description="Helical" evidence="6">
    <location>
        <begin position="223"/>
        <end position="242"/>
    </location>
</feature>
<evidence type="ECO:0000313" key="9">
    <source>
        <dbReference type="Proteomes" id="UP000231632"/>
    </source>
</evidence>
<dbReference type="InterPro" id="IPR000731">
    <property type="entry name" value="SSD"/>
</dbReference>
<dbReference type="InterPro" id="IPR004869">
    <property type="entry name" value="MMPL_dom"/>
</dbReference>
<feature type="transmembrane region" description="Helical" evidence="6">
    <location>
        <begin position="420"/>
        <end position="439"/>
    </location>
</feature>
<feature type="transmembrane region" description="Helical" evidence="6">
    <location>
        <begin position="322"/>
        <end position="341"/>
    </location>
</feature>
<evidence type="ECO:0000313" key="8">
    <source>
        <dbReference type="EMBL" id="GAV21441.1"/>
    </source>
</evidence>
<evidence type="ECO:0000256" key="5">
    <source>
        <dbReference type="ARBA" id="ARBA00023136"/>
    </source>
</evidence>
<dbReference type="STRING" id="1921010.MMIC_P2430"/>
<keyword evidence="2" id="KW-1003">Cell membrane</keyword>
<feature type="transmembrane region" description="Helical" evidence="6">
    <location>
        <begin position="674"/>
        <end position="696"/>
    </location>
</feature>
<evidence type="ECO:0000256" key="1">
    <source>
        <dbReference type="ARBA" id="ARBA00004651"/>
    </source>
</evidence>
<feature type="transmembrane region" description="Helical" evidence="6">
    <location>
        <begin position="648"/>
        <end position="668"/>
    </location>
</feature>
<dbReference type="GO" id="GO:0005886">
    <property type="term" value="C:plasma membrane"/>
    <property type="evidence" value="ECO:0007669"/>
    <property type="project" value="UniProtKB-SubCell"/>
</dbReference>
<organism evidence="8 9">
    <name type="scientific">Mariprofundus micogutta</name>
    <dbReference type="NCBI Taxonomy" id="1921010"/>
    <lineage>
        <taxon>Bacteria</taxon>
        <taxon>Pseudomonadati</taxon>
        <taxon>Pseudomonadota</taxon>
        <taxon>Candidatius Mariprofundia</taxon>
        <taxon>Mariprofundales</taxon>
        <taxon>Mariprofundaceae</taxon>
        <taxon>Mariprofundus</taxon>
    </lineage>
</organism>
<feature type="domain" description="SSD" evidence="7">
    <location>
        <begin position="645"/>
        <end position="773"/>
    </location>
</feature>
<feature type="transmembrane region" description="Helical" evidence="6">
    <location>
        <begin position="622"/>
        <end position="641"/>
    </location>
</feature>
<dbReference type="PANTHER" id="PTHR33406">
    <property type="entry name" value="MEMBRANE PROTEIN MJ1562-RELATED"/>
    <property type="match status" value="1"/>
</dbReference>
<feature type="transmembrane region" description="Helical" evidence="6">
    <location>
        <begin position="748"/>
        <end position="774"/>
    </location>
</feature>
<reference evidence="8 9" key="1">
    <citation type="journal article" date="2017" name="Arch. Microbiol.">
        <title>Mariprofundus micogutta sp. nov., a novel iron-oxidizing zetaproteobacterium isolated from a deep-sea hydrothermal field at the Bayonnaise knoll of the Izu-Ogasawara arc, and a description of Mariprofundales ord. nov. and Zetaproteobacteria classis nov.</title>
        <authorList>
            <person name="Makita H."/>
            <person name="Tanaka E."/>
            <person name="Mitsunobu S."/>
            <person name="Miyazaki M."/>
            <person name="Nunoura T."/>
            <person name="Uematsu K."/>
            <person name="Takaki Y."/>
            <person name="Nishi S."/>
            <person name="Shimamura S."/>
            <person name="Takai K."/>
        </authorList>
    </citation>
    <scope>NUCLEOTIDE SEQUENCE [LARGE SCALE GENOMIC DNA]</scope>
    <source>
        <strain evidence="8 9">ET2</strain>
    </source>
</reference>
<dbReference type="AlphaFoldDB" id="A0A1L8CR90"/>